<feature type="compositionally biased region" description="Pro residues" evidence="2">
    <location>
        <begin position="80"/>
        <end position="90"/>
    </location>
</feature>
<evidence type="ECO:0008006" key="6">
    <source>
        <dbReference type="Google" id="ProtNLM"/>
    </source>
</evidence>
<feature type="coiled-coil region" evidence="1">
    <location>
        <begin position="107"/>
        <end position="148"/>
    </location>
</feature>
<dbReference type="Proteomes" id="UP001501588">
    <property type="component" value="Unassembled WGS sequence"/>
</dbReference>
<feature type="region of interest" description="Disordered" evidence="2">
    <location>
        <begin position="160"/>
        <end position="188"/>
    </location>
</feature>
<reference evidence="4 5" key="1">
    <citation type="journal article" date="2019" name="Int. J. Syst. Evol. Microbiol.">
        <title>The Global Catalogue of Microorganisms (GCM) 10K type strain sequencing project: providing services to taxonomists for standard genome sequencing and annotation.</title>
        <authorList>
            <consortium name="The Broad Institute Genomics Platform"/>
            <consortium name="The Broad Institute Genome Sequencing Center for Infectious Disease"/>
            <person name="Wu L."/>
            <person name="Ma J."/>
        </authorList>
    </citation>
    <scope>NUCLEOTIDE SEQUENCE [LARGE SCALE GENOMIC DNA]</scope>
    <source>
        <strain evidence="4 5">JCM 9933</strain>
    </source>
</reference>
<keyword evidence="1" id="KW-0175">Coiled coil</keyword>
<accession>A0ABN1FUZ3</accession>
<comment type="caution">
    <text evidence="4">The sequence shown here is derived from an EMBL/GenBank/DDBJ whole genome shotgun (WGS) entry which is preliminary data.</text>
</comment>
<evidence type="ECO:0000256" key="2">
    <source>
        <dbReference type="SAM" id="MobiDB-lite"/>
    </source>
</evidence>
<sequence>MLRPQRQFGRKAAIGTGLLLAGALGGLVLGLSLRTGVPTQQQRRAETPMAAVLPGATAPEAALSQGGLPKSALLAGGPESPRPAPPPLAAAPPAARGGIADGGGPDAEALRKDLAAEQARLEALAQARTAAEAQLAQLQAQVAQREILARREAALAALPSVTAPLPNPPRGEAGPRQAAGIGSGTGAAAQPAAGQQRVVLHHRAGSYAASEAAGAMATQVREAGFDLNETRAVTATPSQRVVRYFHAEDAPAAARLAGRLGRGWALQDFRSYEPLPAPGLLEVWLPDR</sequence>
<keyword evidence="3" id="KW-1133">Transmembrane helix</keyword>
<protein>
    <recommendedName>
        <fullName evidence="6">LytR/CpsA/Psr regulator C-terminal domain-containing protein</fullName>
    </recommendedName>
</protein>
<evidence type="ECO:0000256" key="1">
    <source>
        <dbReference type="SAM" id="Coils"/>
    </source>
</evidence>
<dbReference type="EMBL" id="BAAAFZ010000065">
    <property type="protein sequence ID" value="GAA0598046.1"/>
    <property type="molecule type" value="Genomic_DNA"/>
</dbReference>
<keyword evidence="3" id="KW-0812">Transmembrane</keyword>
<evidence type="ECO:0000313" key="5">
    <source>
        <dbReference type="Proteomes" id="UP001501588"/>
    </source>
</evidence>
<keyword evidence="3" id="KW-0472">Membrane</keyword>
<keyword evidence="5" id="KW-1185">Reference proteome</keyword>
<organism evidence="4 5">
    <name type="scientific">Craurococcus roseus</name>
    <dbReference type="NCBI Taxonomy" id="77585"/>
    <lineage>
        <taxon>Bacteria</taxon>
        <taxon>Pseudomonadati</taxon>
        <taxon>Pseudomonadota</taxon>
        <taxon>Alphaproteobacteria</taxon>
        <taxon>Acetobacterales</taxon>
        <taxon>Acetobacteraceae</taxon>
        <taxon>Craurococcus</taxon>
    </lineage>
</organism>
<gene>
    <name evidence="4" type="ORF">GCM10009416_40340</name>
</gene>
<evidence type="ECO:0000313" key="4">
    <source>
        <dbReference type="EMBL" id="GAA0598046.1"/>
    </source>
</evidence>
<name>A0ABN1FUZ3_9PROT</name>
<feature type="transmembrane region" description="Helical" evidence="3">
    <location>
        <begin position="12"/>
        <end position="33"/>
    </location>
</feature>
<evidence type="ECO:0000256" key="3">
    <source>
        <dbReference type="SAM" id="Phobius"/>
    </source>
</evidence>
<proteinExistence type="predicted"/>
<feature type="region of interest" description="Disordered" evidence="2">
    <location>
        <begin position="68"/>
        <end position="107"/>
    </location>
</feature>